<name>A0A6H1ZGD5_9ZZZZ</name>
<evidence type="ECO:0000313" key="4">
    <source>
        <dbReference type="EMBL" id="QJA65056.1"/>
    </source>
</evidence>
<organism evidence="3">
    <name type="scientific">viral metagenome</name>
    <dbReference type="NCBI Taxonomy" id="1070528"/>
    <lineage>
        <taxon>unclassified sequences</taxon>
        <taxon>metagenomes</taxon>
        <taxon>organismal metagenomes</taxon>
    </lineage>
</organism>
<evidence type="ECO:0000256" key="1">
    <source>
        <dbReference type="SAM" id="Phobius"/>
    </source>
</evidence>
<gene>
    <name evidence="5" type="ORF">MM415A00447_0019</name>
    <name evidence="4" type="ORF">MM415B00439_0012</name>
    <name evidence="3" type="ORF">TM448A00343_0012</name>
    <name evidence="2" type="ORF">TM448B00310_0045</name>
</gene>
<dbReference type="AlphaFoldDB" id="A0A6H1ZGD5"/>
<protein>
    <recommendedName>
        <fullName evidence="6">Holin</fullName>
    </recommendedName>
</protein>
<keyword evidence="1" id="KW-0812">Transmembrane</keyword>
<evidence type="ECO:0000313" key="5">
    <source>
        <dbReference type="EMBL" id="QJA82073.1"/>
    </source>
</evidence>
<feature type="transmembrane region" description="Helical" evidence="1">
    <location>
        <begin position="6"/>
        <end position="29"/>
    </location>
</feature>
<evidence type="ECO:0000313" key="2">
    <source>
        <dbReference type="EMBL" id="QJA43608.1"/>
    </source>
</evidence>
<dbReference type="EMBL" id="MT144609">
    <property type="protein sequence ID" value="QJA43608.1"/>
    <property type="molecule type" value="Genomic_DNA"/>
</dbReference>
<keyword evidence="1" id="KW-1133">Transmembrane helix</keyword>
<evidence type="ECO:0008006" key="6">
    <source>
        <dbReference type="Google" id="ProtNLM"/>
    </source>
</evidence>
<dbReference type="EMBL" id="MT141531">
    <property type="protein sequence ID" value="QJA65056.1"/>
    <property type="molecule type" value="Genomic_DNA"/>
</dbReference>
<dbReference type="EMBL" id="MT142478">
    <property type="protein sequence ID" value="QJA82073.1"/>
    <property type="molecule type" value="Genomic_DNA"/>
</dbReference>
<accession>A0A6H1ZGD5</accession>
<proteinExistence type="predicted"/>
<dbReference type="EMBL" id="MT144006">
    <property type="protein sequence ID" value="QJA46260.1"/>
    <property type="molecule type" value="Genomic_DNA"/>
</dbReference>
<reference evidence="3" key="1">
    <citation type="submission" date="2020-03" db="EMBL/GenBank/DDBJ databases">
        <title>The deep terrestrial virosphere.</title>
        <authorList>
            <person name="Holmfeldt K."/>
            <person name="Nilsson E."/>
            <person name="Simone D."/>
            <person name="Lopez-Fernandez M."/>
            <person name="Wu X."/>
            <person name="de Brujin I."/>
            <person name="Lundin D."/>
            <person name="Andersson A."/>
            <person name="Bertilsson S."/>
            <person name="Dopson M."/>
        </authorList>
    </citation>
    <scope>NUCLEOTIDE SEQUENCE</scope>
    <source>
        <strain evidence="5">MM415A00447</strain>
        <strain evidence="4">MM415B00439</strain>
        <strain evidence="3">TM448A00343</strain>
        <strain evidence="2">TM448B00310</strain>
    </source>
</reference>
<keyword evidence="1" id="KW-0472">Membrane</keyword>
<sequence length="82" mass="9524">MDIIEYVGSIGGVAGVLATFIFLSYRYLVNQMREDRKFMEDRLTNVTKDYNAAIKERNETMVKHTAILTELIIWLKTKNGHK</sequence>
<evidence type="ECO:0000313" key="3">
    <source>
        <dbReference type="EMBL" id="QJA46260.1"/>
    </source>
</evidence>